<gene>
    <name evidence="2" type="ordered locus">PANA_3326</name>
</gene>
<dbReference type="AlphaFoldDB" id="D4GN01"/>
<dbReference type="STRING" id="706191.PANA_3326"/>
<evidence type="ECO:0000313" key="3">
    <source>
        <dbReference type="Proteomes" id="UP000001702"/>
    </source>
</evidence>
<feature type="region of interest" description="Disordered" evidence="1">
    <location>
        <begin position="1"/>
        <end position="27"/>
    </location>
</feature>
<reference evidence="2 3" key="1">
    <citation type="journal article" date="2010" name="J. Bacteriol.">
        <title>Genome sequence of Pantoea ananatis LMG20103, the causative agent of Eucalyptus blight and dieback.</title>
        <authorList>
            <person name="De Maayer P."/>
            <person name="Chan W.Y."/>
            <person name="Venter S.N."/>
            <person name="Toth I.K."/>
            <person name="Birch P.R."/>
            <person name="Joubert F."/>
            <person name="Coutinho T.A."/>
        </authorList>
    </citation>
    <scope>NUCLEOTIDE SEQUENCE [LARGE SCALE GENOMIC DNA]</scope>
    <source>
        <strain evidence="2 3">LMG 20103</strain>
    </source>
</reference>
<dbReference type="HOGENOM" id="CLU_176255_0_0_6"/>
<evidence type="ECO:0000313" key="2">
    <source>
        <dbReference type="EMBL" id="ADD78493.1"/>
    </source>
</evidence>
<proteinExistence type="predicted"/>
<organism evidence="2 3">
    <name type="scientific">Pantoea ananatis (strain LMG 20103)</name>
    <dbReference type="NCBI Taxonomy" id="706191"/>
    <lineage>
        <taxon>Bacteria</taxon>
        <taxon>Pseudomonadati</taxon>
        <taxon>Pseudomonadota</taxon>
        <taxon>Gammaproteobacteria</taxon>
        <taxon>Enterobacterales</taxon>
        <taxon>Erwiniaceae</taxon>
        <taxon>Pantoea</taxon>
    </lineage>
</organism>
<dbReference type="Proteomes" id="UP000001702">
    <property type="component" value="Chromosome"/>
</dbReference>
<name>D4GN01_PANAM</name>
<sequence>MINSLFYPRKISPDDDSSNSRSQGKKSMAKFSMLLHRLFSGKQGSDCQHSAVKAQTARAGSASDSALSPRHHVSRDNNQPAGVPVLFTHENAPTLLRDYPWQPNHL</sequence>
<accession>D4GN01</accession>
<dbReference type="KEGG" id="pam:PANA_3326"/>
<keyword evidence="3" id="KW-1185">Reference proteome</keyword>
<feature type="region of interest" description="Disordered" evidence="1">
    <location>
        <begin position="43"/>
        <end position="86"/>
    </location>
</feature>
<protein>
    <submittedName>
        <fullName evidence="2">Uncharacterized protein</fullName>
    </submittedName>
</protein>
<dbReference type="EMBL" id="CP001875">
    <property type="protein sequence ID" value="ADD78493.1"/>
    <property type="molecule type" value="Genomic_DNA"/>
</dbReference>
<evidence type="ECO:0000256" key="1">
    <source>
        <dbReference type="SAM" id="MobiDB-lite"/>
    </source>
</evidence>